<keyword evidence="3" id="KW-0964">Secreted</keyword>
<organism evidence="5">
    <name type="scientific">Cyrtotrachelus buqueti</name>
    <dbReference type="NCBI Taxonomy" id="1892066"/>
    <lineage>
        <taxon>Eukaryota</taxon>
        <taxon>Metazoa</taxon>
        <taxon>Ecdysozoa</taxon>
        <taxon>Arthropoda</taxon>
        <taxon>Hexapoda</taxon>
        <taxon>Insecta</taxon>
        <taxon>Pterygota</taxon>
        <taxon>Neoptera</taxon>
        <taxon>Endopterygota</taxon>
        <taxon>Coleoptera</taxon>
        <taxon>Polyphaga</taxon>
        <taxon>Cucujiformia</taxon>
        <taxon>Curculionidae</taxon>
        <taxon>Dryophthorinae</taxon>
        <taxon>Cyrtotrachelus</taxon>
    </lineage>
</organism>
<evidence type="ECO:0000256" key="3">
    <source>
        <dbReference type="ARBA" id="ARBA00022525"/>
    </source>
</evidence>
<dbReference type="Gene3D" id="1.10.238.20">
    <property type="entry name" value="Pheromone/general odorant binding protein domain"/>
    <property type="match status" value="1"/>
</dbReference>
<evidence type="ECO:0000313" key="5">
    <source>
        <dbReference type="EMBL" id="APG79369.1"/>
    </source>
</evidence>
<evidence type="ECO:0000256" key="4">
    <source>
        <dbReference type="ARBA" id="ARBA00022729"/>
    </source>
</evidence>
<dbReference type="SUPFAM" id="SSF47565">
    <property type="entry name" value="Insect pheromone/odorant-binding proteins"/>
    <property type="match status" value="1"/>
</dbReference>
<reference evidence="5" key="1">
    <citation type="submission" date="2016-09" db="EMBL/GenBank/DDBJ databases">
        <title>The developmental transcriptome of the bamboo snout beetle Cyrtotrachelus buqueti and insights into pheromone-binding proteins.</title>
        <authorList>
            <person name="Su T."/>
            <person name="Yang H."/>
        </authorList>
    </citation>
    <scope>NUCLEOTIDE SEQUENCE</scope>
</reference>
<accession>A0A1L3KPS1</accession>
<proteinExistence type="evidence at transcript level"/>
<dbReference type="SMART" id="SM00708">
    <property type="entry name" value="PhBP"/>
    <property type="match status" value="1"/>
</dbReference>
<evidence type="ECO:0000256" key="1">
    <source>
        <dbReference type="ARBA" id="ARBA00004613"/>
    </source>
</evidence>
<sequence length="134" mass="14541">MKALLAIVALISAAVYVTVFAFTLLSEGKEFGDEVVKQCITETSISKDILDMDTINEENRDKVGSFALCVSKKVGYQDDDGNLQTDAIKKALTSSVGNTDQVNTLMRKCFVQKSQAKETALASLLCFSDELSSN</sequence>
<dbReference type="GO" id="GO:0005615">
    <property type="term" value="C:extracellular space"/>
    <property type="evidence" value="ECO:0007669"/>
    <property type="project" value="TreeGrafter"/>
</dbReference>
<protein>
    <submittedName>
        <fullName evidence="5">Pheromone binding protein 8</fullName>
    </submittedName>
</protein>
<dbReference type="InterPro" id="IPR036728">
    <property type="entry name" value="PBP_GOBP_sf"/>
</dbReference>
<dbReference type="GO" id="GO:0005549">
    <property type="term" value="F:odorant binding"/>
    <property type="evidence" value="ECO:0007669"/>
    <property type="project" value="InterPro"/>
</dbReference>
<dbReference type="EMBL" id="KX814428">
    <property type="protein sequence ID" value="APG79369.1"/>
    <property type="molecule type" value="mRNA"/>
</dbReference>
<dbReference type="Pfam" id="PF01395">
    <property type="entry name" value="PBP_GOBP"/>
    <property type="match status" value="1"/>
</dbReference>
<dbReference type="PANTHER" id="PTHR11857">
    <property type="entry name" value="ODORANT BINDING PROTEIN-RELATED"/>
    <property type="match status" value="1"/>
</dbReference>
<comment type="subcellular location">
    <subcellularLocation>
        <location evidence="1">Secreted</location>
    </subcellularLocation>
</comment>
<keyword evidence="4" id="KW-0732">Signal</keyword>
<dbReference type="GO" id="GO:0007608">
    <property type="term" value="P:sensory perception of smell"/>
    <property type="evidence" value="ECO:0007669"/>
    <property type="project" value="TreeGrafter"/>
</dbReference>
<name>A0A1L3KPS1_9CUCU</name>
<dbReference type="InterPro" id="IPR006170">
    <property type="entry name" value="PBP/GOBP"/>
</dbReference>
<dbReference type="PANTHER" id="PTHR11857:SF43">
    <property type="entry name" value="GEO07291P1-RELATED"/>
    <property type="match status" value="1"/>
</dbReference>
<dbReference type="AlphaFoldDB" id="A0A1L3KPS1"/>
<gene>
    <name evidence="5" type="primary">PBP8</name>
</gene>
<dbReference type="CDD" id="cd23992">
    <property type="entry name" value="PBP_GOBP"/>
    <property type="match status" value="1"/>
</dbReference>
<comment type="similarity">
    <text evidence="2">Belongs to the PBP/GOBP family.</text>
</comment>
<evidence type="ECO:0000256" key="2">
    <source>
        <dbReference type="ARBA" id="ARBA00008098"/>
    </source>
</evidence>